<organism evidence="6 7">
    <name type="scientific">Rhodoferax sediminis</name>
    <dbReference type="NCBI Taxonomy" id="2509614"/>
    <lineage>
        <taxon>Bacteria</taxon>
        <taxon>Pseudomonadati</taxon>
        <taxon>Pseudomonadota</taxon>
        <taxon>Betaproteobacteria</taxon>
        <taxon>Burkholderiales</taxon>
        <taxon>Comamonadaceae</taxon>
        <taxon>Rhodoferax</taxon>
    </lineage>
</organism>
<dbReference type="GO" id="GO:0005886">
    <property type="term" value="C:plasma membrane"/>
    <property type="evidence" value="ECO:0007669"/>
    <property type="project" value="TreeGrafter"/>
</dbReference>
<dbReference type="CDD" id="cd03219">
    <property type="entry name" value="ABC_Mj1267_LivG_branched"/>
    <property type="match status" value="1"/>
</dbReference>
<sequence>MINRALSSEAAPKGNQPSLLSAQGITKSFGGIRAVQGVNFDVAVGEIVGLVGPNGSGKSTLLGCLSRDILLDAGRIVFDGTDVTRLRAMQVARNGIGRTFQNVRIFPELSVWENALMGRQWKGVGLRDMLRPADIATRQRAADLIELMGFPQLIHEYAGNLSGGQMRLLELVMAMMSRPRLVMLDEATSGVNPTLIESLKHYVKVLNQEERVAFIVVEHNIGFIFSIADRIVVLNDGRLLADGSPEQIQHNEEVIVAYLGA</sequence>
<dbReference type="PANTHER" id="PTHR45772:SF9">
    <property type="entry name" value="CONSERVED COMPONENT OF ABC TRANSPORTER FOR NATURAL AMINO ACIDS"/>
    <property type="match status" value="1"/>
</dbReference>
<protein>
    <submittedName>
        <fullName evidence="6">ABC transporter ATP-binding protein</fullName>
    </submittedName>
</protein>
<feature type="domain" description="ABC transporter" evidence="5">
    <location>
        <begin position="20"/>
        <end position="261"/>
    </location>
</feature>
<evidence type="ECO:0000256" key="3">
    <source>
        <dbReference type="ARBA" id="ARBA00022741"/>
    </source>
</evidence>
<evidence type="ECO:0000313" key="6">
    <source>
        <dbReference type="EMBL" id="QDL39859.1"/>
    </source>
</evidence>
<keyword evidence="1" id="KW-0813">Transport</keyword>
<keyword evidence="7" id="KW-1185">Reference proteome</keyword>
<dbReference type="InterPro" id="IPR032823">
    <property type="entry name" value="BCA_ABC_TP_C"/>
</dbReference>
<dbReference type="InterPro" id="IPR003439">
    <property type="entry name" value="ABC_transporter-like_ATP-bd"/>
</dbReference>
<evidence type="ECO:0000313" key="7">
    <source>
        <dbReference type="Proteomes" id="UP000316798"/>
    </source>
</evidence>
<dbReference type="PROSITE" id="PS50893">
    <property type="entry name" value="ABC_TRANSPORTER_2"/>
    <property type="match status" value="1"/>
</dbReference>
<evidence type="ECO:0000256" key="1">
    <source>
        <dbReference type="ARBA" id="ARBA00022448"/>
    </source>
</evidence>
<dbReference type="Pfam" id="PF00005">
    <property type="entry name" value="ABC_tran"/>
    <property type="match status" value="1"/>
</dbReference>
<evidence type="ECO:0000256" key="4">
    <source>
        <dbReference type="ARBA" id="ARBA00022840"/>
    </source>
</evidence>
<keyword evidence="2" id="KW-1003">Cell membrane</keyword>
<dbReference type="KEGG" id="rhf:EUB48_16940"/>
<dbReference type="InterPro" id="IPR051120">
    <property type="entry name" value="ABC_AA/LPS_Transport"/>
</dbReference>
<keyword evidence="3" id="KW-0547">Nucleotide-binding</keyword>
<dbReference type="Proteomes" id="UP000316798">
    <property type="component" value="Chromosome"/>
</dbReference>
<dbReference type="Pfam" id="PF12399">
    <property type="entry name" value="BCA_ABC_TP_C"/>
    <property type="match status" value="1"/>
</dbReference>
<dbReference type="PROSITE" id="PS00211">
    <property type="entry name" value="ABC_TRANSPORTER_1"/>
    <property type="match status" value="1"/>
</dbReference>
<name>A0A515DHJ5_9BURK</name>
<dbReference type="GO" id="GO:0016887">
    <property type="term" value="F:ATP hydrolysis activity"/>
    <property type="evidence" value="ECO:0007669"/>
    <property type="project" value="InterPro"/>
</dbReference>
<dbReference type="InterPro" id="IPR017871">
    <property type="entry name" value="ABC_transporter-like_CS"/>
</dbReference>
<dbReference type="Gene3D" id="3.40.50.300">
    <property type="entry name" value="P-loop containing nucleotide triphosphate hydrolases"/>
    <property type="match status" value="1"/>
</dbReference>
<dbReference type="InterPro" id="IPR027417">
    <property type="entry name" value="P-loop_NTPase"/>
</dbReference>
<dbReference type="GO" id="GO:0005524">
    <property type="term" value="F:ATP binding"/>
    <property type="evidence" value="ECO:0007669"/>
    <property type="project" value="UniProtKB-KW"/>
</dbReference>
<dbReference type="OrthoDB" id="9781337at2"/>
<proteinExistence type="predicted"/>
<keyword evidence="4 6" id="KW-0067">ATP-binding</keyword>
<accession>A0A515DHJ5</accession>
<dbReference type="AlphaFoldDB" id="A0A515DHJ5"/>
<gene>
    <name evidence="6" type="ORF">EUB48_16940</name>
</gene>
<keyword evidence="2" id="KW-0472">Membrane</keyword>
<dbReference type="InterPro" id="IPR003593">
    <property type="entry name" value="AAA+_ATPase"/>
</dbReference>
<dbReference type="PANTHER" id="PTHR45772">
    <property type="entry name" value="CONSERVED COMPONENT OF ABC TRANSPORTER FOR NATURAL AMINO ACIDS-RELATED"/>
    <property type="match status" value="1"/>
</dbReference>
<evidence type="ECO:0000259" key="5">
    <source>
        <dbReference type="PROSITE" id="PS50893"/>
    </source>
</evidence>
<dbReference type="SMART" id="SM00382">
    <property type="entry name" value="AAA"/>
    <property type="match status" value="1"/>
</dbReference>
<dbReference type="SUPFAM" id="SSF52540">
    <property type="entry name" value="P-loop containing nucleoside triphosphate hydrolases"/>
    <property type="match status" value="1"/>
</dbReference>
<evidence type="ECO:0000256" key="2">
    <source>
        <dbReference type="ARBA" id="ARBA00022475"/>
    </source>
</evidence>
<reference evidence="6 7" key="1">
    <citation type="submission" date="2019-01" db="EMBL/GenBank/DDBJ databases">
        <title>Genomic insights into a novel species Rhodoferax sp.</title>
        <authorList>
            <person name="Jin L."/>
        </authorList>
    </citation>
    <scope>NUCLEOTIDE SEQUENCE [LARGE SCALE GENOMIC DNA]</scope>
    <source>
        <strain evidence="6 7">CHu59-6-5</strain>
    </source>
</reference>
<dbReference type="EMBL" id="CP035503">
    <property type="protein sequence ID" value="QDL39859.1"/>
    <property type="molecule type" value="Genomic_DNA"/>
</dbReference>
<dbReference type="RefSeq" id="WP_142821382.1">
    <property type="nucleotide sequence ID" value="NZ_CP035503.1"/>
</dbReference>